<name>A0A2P2PKS2_RHIMU</name>
<evidence type="ECO:0000313" key="1">
    <source>
        <dbReference type="EMBL" id="MBX55344.1"/>
    </source>
</evidence>
<accession>A0A2P2PKS2</accession>
<dbReference type="EMBL" id="GGEC01074860">
    <property type="protein sequence ID" value="MBX55344.1"/>
    <property type="molecule type" value="Transcribed_RNA"/>
</dbReference>
<reference evidence="1" key="1">
    <citation type="submission" date="2018-02" db="EMBL/GenBank/DDBJ databases">
        <title>Rhizophora mucronata_Transcriptome.</title>
        <authorList>
            <person name="Meera S.P."/>
            <person name="Sreeshan A."/>
            <person name="Augustine A."/>
        </authorList>
    </citation>
    <scope>NUCLEOTIDE SEQUENCE</scope>
    <source>
        <tissue evidence="1">Leaf</tissue>
    </source>
</reference>
<sequence length="35" mass="4085">MNNSIFYGSKIYLTSFIDLDLYVSIVKFLCSLFDN</sequence>
<protein>
    <submittedName>
        <fullName evidence="1">Uncharacterized protein</fullName>
    </submittedName>
</protein>
<proteinExistence type="predicted"/>
<dbReference type="AlphaFoldDB" id="A0A2P2PKS2"/>
<organism evidence="1">
    <name type="scientific">Rhizophora mucronata</name>
    <name type="common">Asiatic mangrove</name>
    <dbReference type="NCBI Taxonomy" id="61149"/>
    <lineage>
        <taxon>Eukaryota</taxon>
        <taxon>Viridiplantae</taxon>
        <taxon>Streptophyta</taxon>
        <taxon>Embryophyta</taxon>
        <taxon>Tracheophyta</taxon>
        <taxon>Spermatophyta</taxon>
        <taxon>Magnoliopsida</taxon>
        <taxon>eudicotyledons</taxon>
        <taxon>Gunneridae</taxon>
        <taxon>Pentapetalae</taxon>
        <taxon>rosids</taxon>
        <taxon>fabids</taxon>
        <taxon>Malpighiales</taxon>
        <taxon>Rhizophoraceae</taxon>
        <taxon>Rhizophora</taxon>
    </lineage>
</organism>